<gene>
    <name evidence="1" type="ORF">AAFF_G00158030</name>
</gene>
<evidence type="ECO:0000313" key="1">
    <source>
        <dbReference type="EMBL" id="KAJ8387307.1"/>
    </source>
</evidence>
<keyword evidence="2" id="KW-1185">Reference proteome</keyword>
<dbReference type="Proteomes" id="UP001221898">
    <property type="component" value="Unassembled WGS sequence"/>
</dbReference>
<organism evidence="1 2">
    <name type="scientific">Aldrovandia affinis</name>
    <dbReference type="NCBI Taxonomy" id="143900"/>
    <lineage>
        <taxon>Eukaryota</taxon>
        <taxon>Metazoa</taxon>
        <taxon>Chordata</taxon>
        <taxon>Craniata</taxon>
        <taxon>Vertebrata</taxon>
        <taxon>Euteleostomi</taxon>
        <taxon>Actinopterygii</taxon>
        <taxon>Neopterygii</taxon>
        <taxon>Teleostei</taxon>
        <taxon>Notacanthiformes</taxon>
        <taxon>Halosauridae</taxon>
        <taxon>Aldrovandia</taxon>
    </lineage>
</organism>
<evidence type="ECO:0000313" key="2">
    <source>
        <dbReference type="Proteomes" id="UP001221898"/>
    </source>
</evidence>
<proteinExistence type="predicted"/>
<dbReference type="EMBL" id="JAINUG010000213">
    <property type="protein sequence ID" value="KAJ8387307.1"/>
    <property type="molecule type" value="Genomic_DNA"/>
</dbReference>
<name>A0AAD7RNN8_9TELE</name>
<dbReference type="AlphaFoldDB" id="A0AAD7RNN8"/>
<comment type="caution">
    <text evidence="1">The sequence shown here is derived from an EMBL/GenBank/DDBJ whole genome shotgun (WGS) entry which is preliminary data.</text>
</comment>
<reference evidence="1" key="1">
    <citation type="journal article" date="2023" name="Science">
        <title>Genome structures resolve the early diversification of teleost fishes.</title>
        <authorList>
            <person name="Parey E."/>
            <person name="Louis A."/>
            <person name="Montfort J."/>
            <person name="Bouchez O."/>
            <person name="Roques C."/>
            <person name="Iampietro C."/>
            <person name="Lluch J."/>
            <person name="Castinel A."/>
            <person name="Donnadieu C."/>
            <person name="Desvignes T."/>
            <person name="Floi Bucao C."/>
            <person name="Jouanno E."/>
            <person name="Wen M."/>
            <person name="Mejri S."/>
            <person name="Dirks R."/>
            <person name="Jansen H."/>
            <person name="Henkel C."/>
            <person name="Chen W.J."/>
            <person name="Zahm M."/>
            <person name="Cabau C."/>
            <person name="Klopp C."/>
            <person name="Thompson A.W."/>
            <person name="Robinson-Rechavi M."/>
            <person name="Braasch I."/>
            <person name="Lecointre G."/>
            <person name="Bobe J."/>
            <person name="Postlethwait J.H."/>
            <person name="Berthelot C."/>
            <person name="Roest Crollius H."/>
            <person name="Guiguen Y."/>
        </authorList>
    </citation>
    <scope>NUCLEOTIDE SEQUENCE</scope>
    <source>
        <strain evidence="1">NC1722</strain>
    </source>
</reference>
<protein>
    <submittedName>
        <fullName evidence="1">Uncharacterized protein</fullName>
    </submittedName>
</protein>
<accession>A0AAD7RNN8</accession>
<sequence>MICFHLRPAVAVCWSSASRLDLSRPVEVLAPSLVTVSFNVLFSPRPALTRNSTLTWPGTGGLYSTDSGVQVCAYLVPSREELDLCHDRWPAE</sequence>